<organism evidence="1 2">
    <name type="scientific">Ectothiorhodospira haloalkaliphila</name>
    <dbReference type="NCBI Taxonomy" id="421628"/>
    <lineage>
        <taxon>Bacteria</taxon>
        <taxon>Pseudomonadati</taxon>
        <taxon>Pseudomonadota</taxon>
        <taxon>Gammaproteobacteria</taxon>
        <taxon>Chromatiales</taxon>
        <taxon>Ectothiorhodospiraceae</taxon>
        <taxon>Ectothiorhodospira</taxon>
    </lineage>
</organism>
<name>W8L2M2_9GAMM</name>
<sequence>MPLLYFFLNALDFSVPSACSRSPAAPRQHRTASPKPHFERALAANPQDVGTLYGMALNLEELGPENHEQAIGIYQRIIELEPNSPITAEAKKAISRLAQDSMRRSADGGLRMDVVMYMTGALETFEKMDKQQLTTTVFEIAKLGESGLSINDPAKRYTLKSLPGDFSGLQLLSMMHVGLKQIDPSLDSQSGLDAEYEAARKMSGK</sequence>
<keyword evidence="2" id="KW-1185">Reference proteome</keyword>
<reference evidence="2" key="2">
    <citation type="submission" date="2014-02" db="EMBL/GenBank/DDBJ databases">
        <title>Draft Genome Sequence of extremely halophilic bacteria Halorhodospira halochloris.</title>
        <authorList>
            <person name="Singh K.S."/>
        </authorList>
    </citation>
    <scope>NUCLEOTIDE SEQUENCE [LARGE SCALE GENOMIC DNA]</scope>
    <source>
        <strain evidence="2">A</strain>
    </source>
</reference>
<dbReference type="EMBL" id="CP007268">
    <property type="protein sequence ID" value="AHK78165.1"/>
    <property type="molecule type" value="Genomic_DNA"/>
</dbReference>
<proteinExistence type="predicted"/>
<evidence type="ECO:0000313" key="2">
    <source>
        <dbReference type="Proteomes" id="UP000019442"/>
    </source>
</evidence>
<dbReference type="PATRIC" id="fig|1354791.3.peg.803"/>
<dbReference type="SUPFAM" id="SSF48452">
    <property type="entry name" value="TPR-like"/>
    <property type="match status" value="1"/>
</dbReference>
<dbReference type="Gene3D" id="1.25.40.10">
    <property type="entry name" value="Tetratricopeptide repeat domain"/>
    <property type="match status" value="1"/>
</dbReference>
<reference evidence="1 2" key="1">
    <citation type="journal article" date="2014" name="J Genomics">
        <title>Draft Genome Sequence of the Extremely Halophilic Phototrophic Purple Sulfur Bacterium Halorhodospira halochloris.</title>
        <authorList>
            <person name="Singh K.S."/>
            <person name="Kirksey J."/>
            <person name="Hoff W.D."/>
            <person name="Deole R."/>
        </authorList>
    </citation>
    <scope>NUCLEOTIDE SEQUENCE [LARGE SCALE GENOMIC DNA]</scope>
    <source>
        <strain evidence="1 2">A</strain>
    </source>
</reference>
<dbReference type="KEGG" id="hhc:M911_02065"/>
<accession>W8L2M2</accession>
<dbReference type="OrthoDB" id="9814129at2"/>
<gene>
    <name evidence="1" type="ORF">M911_02065</name>
</gene>
<dbReference type="InterPro" id="IPR011990">
    <property type="entry name" value="TPR-like_helical_dom_sf"/>
</dbReference>
<protein>
    <submittedName>
        <fullName evidence="1">Uncharacterized protein</fullName>
    </submittedName>
</protein>
<dbReference type="RefSeq" id="WP_025280504.1">
    <property type="nucleotide sequence ID" value="NZ_CP007268.1"/>
</dbReference>
<dbReference type="HOGENOM" id="CLU_1335976_0_0_6"/>
<dbReference type="Proteomes" id="UP000019442">
    <property type="component" value="Chromosome"/>
</dbReference>
<evidence type="ECO:0000313" key="1">
    <source>
        <dbReference type="EMBL" id="AHK78165.1"/>
    </source>
</evidence>
<dbReference type="AlphaFoldDB" id="W8L2M2"/>